<dbReference type="GO" id="GO:0015031">
    <property type="term" value="P:protein transport"/>
    <property type="evidence" value="ECO:0007669"/>
    <property type="project" value="UniProtKB-KW"/>
</dbReference>
<dbReference type="OrthoDB" id="7926579at2"/>
<dbReference type="InterPro" id="IPR037682">
    <property type="entry name" value="TonB_C"/>
</dbReference>
<feature type="transmembrane region" description="Helical" evidence="11">
    <location>
        <begin position="12"/>
        <end position="34"/>
    </location>
</feature>
<evidence type="ECO:0000256" key="5">
    <source>
        <dbReference type="ARBA" id="ARBA00022519"/>
    </source>
</evidence>
<dbReference type="PROSITE" id="PS52015">
    <property type="entry name" value="TONB_CTD"/>
    <property type="match status" value="1"/>
</dbReference>
<dbReference type="NCBIfam" id="TIGR01352">
    <property type="entry name" value="tonB_Cterm"/>
    <property type="match status" value="1"/>
</dbReference>
<feature type="domain" description="TonB C-terminal" evidence="12">
    <location>
        <begin position="171"/>
        <end position="257"/>
    </location>
</feature>
<dbReference type="EMBL" id="CP015625">
    <property type="protein sequence ID" value="AQT47691.1"/>
    <property type="molecule type" value="Genomic_DNA"/>
</dbReference>
<evidence type="ECO:0000313" key="14">
    <source>
        <dbReference type="Proteomes" id="UP000189632"/>
    </source>
</evidence>
<keyword evidence="3" id="KW-0813">Transport</keyword>
<proteinExistence type="inferred from homology"/>
<evidence type="ECO:0000256" key="11">
    <source>
        <dbReference type="SAM" id="Phobius"/>
    </source>
</evidence>
<dbReference type="Proteomes" id="UP000189632">
    <property type="component" value="Chromosome"/>
</dbReference>
<dbReference type="Pfam" id="PF13103">
    <property type="entry name" value="TonB_2"/>
    <property type="match status" value="1"/>
</dbReference>
<dbReference type="InterPro" id="IPR051045">
    <property type="entry name" value="TonB-dependent_transducer"/>
</dbReference>
<dbReference type="GO" id="GO:0098797">
    <property type="term" value="C:plasma membrane protein complex"/>
    <property type="evidence" value="ECO:0007669"/>
    <property type="project" value="TreeGrafter"/>
</dbReference>
<dbReference type="PANTHER" id="PTHR33446">
    <property type="entry name" value="PROTEIN TONB-RELATED"/>
    <property type="match status" value="1"/>
</dbReference>
<evidence type="ECO:0000256" key="8">
    <source>
        <dbReference type="ARBA" id="ARBA00022989"/>
    </source>
</evidence>
<keyword evidence="9 11" id="KW-0472">Membrane</keyword>
<sequence>MTNLEIDEPNNLPLWLGATIFVLAVYAGLGYWASTMRGDPNVVRGGAEGIMLEFAEEATAPDVETISEVIKEEMVQDQEEEKEEPKQEEEKPQPEPEPQKSEMVEEVKKPEPKKEVKKPKVEARKVEPKKDVKRGDVTQKASGPEIVAKRGPTYAAPTTNRVFGGNGRLVSSWQNKVQRRIALIAARTKKPTTNSRSTTYVTFNFDQKGNITSAHTSRSSGDATIDDLALQIVKKSSPIPTPPEGWNSSLTVPVEVR</sequence>
<evidence type="ECO:0000256" key="4">
    <source>
        <dbReference type="ARBA" id="ARBA00022475"/>
    </source>
</evidence>
<protein>
    <submittedName>
        <fullName evidence="13">TonB family C-terminal domain-containing protein</fullName>
    </submittedName>
</protein>
<keyword evidence="14" id="KW-1185">Reference proteome</keyword>
<dbReference type="Gene3D" id="3.30.1150.10">
    <property type="match status" value="1"/>
</dbReference>
<keyword evidence="5" id="KW-0997">Cell inner membrane</keyword>
<gene>
    <name evidence="13" type="ORF">BBC0122_015880</name>
</gene>
<feature type="region of interest" description="Disordered" evidence="10">
    <location>
        <begin position="74"/>
        <end position="143"/>
    </location>
</feature>
<comment type="similarity">
    <text evidence="2">Belongs to the TonB family.</text>
</comment>
<organism evidence="13 14">
    <name type="scientific">Bartonella choladocola</name>
    <dbReference type="NCBI Taxonomy" id="2750995"/>
    <lineage>
        <taxon>Bacteria</taxon>
        <taxon>Pseudomonadati</taxon>
        <taxon>Pseudomonadota</taxon>
        <taxon>Alphaproteobacteria</taxon>
        <taxon>Hyphomicrobiales</taxon>
        <taxon>Bartonellaceae</taxon>
        <taxon>Bartonella</taxon>
    </lineage>
</organism>
<dbReference type="AlphaFoldDB" id="A0A1U9MJ65"/>
<name>A0A1U9MJ65_9HYPH</name>
<reference evidence="13 14" key="1">
    <citation type="submission" date="2016-11" db="EMBL/GenBank/DDBJ databases">
        <title>Comparative genomics of Bartonella apis.</title>
        <authorList>
            <person name="Engel P."/>
        </authorList>
    </citation>
    <scope>NUCLEOTIDE SEQUENCE [LARGE SCALE GENOMIC DNA]</scope>
    <source>
        <strain evidence="13 14">BBC0122</strain>
    </source>
</reference>
<accession>A0A1U9MJ65</accession>
<dbReference type="GO" id="GO:0055085">
    <property type="term" value="P:transmembrane transport"/>
    <property type="evidence" value="ECO:0007669"/>
    <property type="project" value="InterPro"/>
</dbReference>
<evidence type="ECO:0000256" key="7">
    <source>
        <dbReference type="ARBA" id="ARBA00022927"/>
    </source>
</evidence>
<keyword evidence="4" id="KW-1003">Cell membrane</keyword>
<evidence type="ECO:0000256" key="10">
    <source>
        <dbReference type="SAM" id="MobiDB-lite"/>
    </source>
</evidence>
<evidence type="ECO:0000256" key="6">
    <source>
        <dbReference type="ARBA" id="ARBA00022692"/>
    </source>
</evidence>
<dbReference type="GO" id="GO:0031992">
    <property type="term" value="F:energy transducer activity"/>
    <property type="evidence" value="ECO:0007669"/>
    <property type="project" value="TreeGrafter"/>
</dbReference>
<comment type="subcellular location">
    <subcellularLocation>
        <location evidence="1">Cell inner membrane</location>
        <topology evidence="1">Single-pass membrane protein</topology>
        <orientation evidence="1">Periplasmic side</orientation>
    </subcellularLocation>
</comment>
<keyword evidence="8 11" id="KW-1133">Transmembrane helix</keyword>
<evidence type="ECO:0000256" key="9">
    <source>
        <dbReference type="ARBA" id="ARBA00023136"/>
    </source>
</evidence>
<dbReference type="InterPro" id="IPR006260">
    <property type="entry name" value="TonB/TolA_C"/>
</dbReference>
<evidence type="ECO:0000313" key="13">
    <source>
        <dbReference type="EMBL" id="AQT47691.1"/>
    </source>
</evidence>
<dbReference type="KEGG" id="bapi:BBC0122_015880"/>
<keyword evidence="6 11" id="KW-0812">Transmembrane</keyword>
<feature type="compositionally biased region" description="Basic and acidic residues" evidence="10">
    <location>
        <begin position="83"/>
        <end position="137"/>
    </location>
</feature>
<feature type="region of interest" description="Disordered" evidence="10">
    <location>
        <begin position="236"/>
        <end position="257"/>
    </location>
</feature>
<evidence type="ECO:0000256" key="1">
    <source>
        <dbReference type="ARBA" id="ARBA00004383"/>
    </source>
</evidence>
<keyword evidence="7" id="KW-0653">Protein transport</keyword>
<dbReference type="PANTHER" id="PTHR33446:SF2">
    <property type="entry name" value="PROTEIN TONB"/>
    <property type="match status" value="1"/>
</dbReference>
<evidence type="ECO:0000256" key="2">
    <source>
        <dbReference type="ARBA" id="ARBA00006555"/>
    </source>
</evidence>
<evidence type="ECO:0000259" key="12">
    <source>
        <dbReference type="PROSITE" id="PS52015"/>
    </source>
</evidence>
<dbReference type="RefSeq" id="WP_077992876.1">
    <property type="nucleotide sequence ID" value="NZ_CAXUOT020000003.1"/>
</dbReference>
<evidence type="ECO:0000256" key="3">
    <source>
        <dbReference type="ARBA" id="ARBA00022448"/>
    </source>
</evidence>
<dbReference type="SUPFAM" id="SSF74653">
    <property type="entry name" value="TolA/TonB C-terminal domain"/>
    <property type="match status" value="1"/>
</dbReference>